<dbReference type="InterPro" id="IPR025715">
    <property type="entry name" value="FoP_C"/>
</dbReference>
<gene>
    <name evidence="7" type="ORF">Scaly_0094000</name>
</gene>
<feature type="compositionally biased region" description="Gly residues" evidence="5">
    <location>
        <begin position="561"/>
        <end position="574"/>
    </location>
</feature>
<protein>
    <submittedName>
        <fullName evidence="7">THO complex subunitD</fullName>
    </submittedName>
</protein>
<feature type="region of interest" description="Disordered" evidence="5">
    <location>
        <begin position="346"/>
        <end position="386"/>
    </location>
</feature>
<dbReference type="InterPro" id="IPR002885">
    <property type="entry name" value="PPR_rpt"/>
</dbReference>
<keyword evidence="2 3" id="KW-0694">RNA-binding</keyword>
<dbReference type="CDD" id="cd12680">
    <property type="entry name" value="RRM_THOC4"/>
    <property type="match status" value="1"/>
</dbReference>
<evidence type="ECO:0000256" key="2">
    <source>
        <dbReference type="ARBA" id="ARBA00022884"/>
    </source>
</evidence>
<dbReference type="GO" id="GO:0003723">
    <property type="term" value="F:RNA binding"/>
    <property type="evidence" value="ECO:0007669"/>
    <property type="project" value="UniProtKB-UniRule"/>
</dbReference>
<evidence type="ECO:0000256" key="3">
    <source>
        <dbReference type="PROSITE-ProRule" id="PRU00176"/>
    </source>
</evidence>
<name>A0AAW2SUZ7_9LAMI</name>
<dbReference type="Pfam" id="PF00076">
    <property type="entry name" value="RRM_1"/>
    <property type="match status" value="1"/>
</dbReference>
<dbReference type="PANTHER" id="PTHR47926:SF411">
    <property type="entry name" value="PENTATRICOPEPTIDE REPEAT-CONTAINING PROTEIN"/>
    <property type="match status" value="1"/>
</dbReference>
<evidence type="ECO:0000256" key="5">
    <source>
        <dbReference type="SAM" id="MobiDB-lite"/>
    </source>
</evidence>
<dbReference type="InterPro" id="IPR000504">
    <property type="entry name" value="RRM_dom"/>
</dbReference>
<feature type="repeat" description="PPR" evidence="4">
    <location>
        <begin position="212"/>
        <end position="247"/>
    </location>
</feature>
<dbReference type="SUPFAM" id="SSF54928">
    <property type="entry name" value="RNA-binding domain, RBD"/>
    <property type="match status" value="1"/>
</dbReference>
<dbReference type="SMART" id="SM01218">
    <property type="entry name" value="FoP_duplication"/>
    <property type="match status" value="1"/>
</dbReference>
<dbReference type="InterPro" id="IPR012677">
    <property type="entry name" value="Nucleotide-bd_a/b_plait_sf"/>
</dbReference>
<proteinExistence type="predicted"/>
<dbReference type="SMART" id="SM00360">
    <property type="entry name" value="RRM"/>
    <property type="match status" value="1"/>
</dbReference>
<evidence type="ECO:0000259" key="6">
    <source>
        <dbReference type="PROSITE" id="PS50102"/>
    </source>
</evidence>
<dbReference type="InterPro" id="IPR011990">
    <property type="entry name" value="TPR-like_helical_dom_sf"/>
</dbReference>
<dbReference type="Gene3D" id="1.25.40.10">
    <property type="entry name" value="Tetratricopeptide repeat domain"/>
    <property type="match status" value="2"/>
</dbReference>
<dbReference type="NCBIfam" id="TIGR00756">
    <property type="entry name" value="PPR"/>
    <property type="match status" value="3"/>
</dbReference>
<feature type="compositionally biased region" description="Basic and acidic residues" evidence="5">
    <location>
        <begin position="580"/>
        <end position="589"/>
    </location>
</feature>
<organism evidence="7">
    <name type="scientific">Sesamum calycinum</name>
    <dbReference type="NCBI Taxonomy" id="2727403"/>
    <lineage>
        <taxon>Eukaryota</taxon>
        <taxon>Viridiplantae</taxon>
        <taxon>Streptophyta</taxon>
        <taxon>Embryophyta</taxon>
        <taxon>Tracheophyta</taxon>
        <taxon>Spermatophyta</taxon>
        <taxon>Magnoliopsida</taxon>
        <taxon>eudicotyledons</taxon>
        <taxon>Gunneridae</taxon>
        <taxon>Pentapetalae</taxon>
        <taxon>asterids</taxon>
        <taxon>lamiids</taxon>
        <taxon>Lamiales</taxon>
        <taxon>Pedaliaceae</taxon>
        <taxon>Sesamum</taxon>
    </lineage>
</organism>
<evidence type="ECO:0000256" key="1">
    <source>
        <dbReference type="ARBA" id="ARBA00022737"/>
    </source>
</evidence>
<dbReference type="PROSITE" id="PS51375">
    <property type="entry name" value="PPR"/>
    <property type="match status" value="3"/>
</dbReference>
<comment type="caution">
    <text evidence="7">The sequence shown here is derived from an EMBL/GenBank/DDBJ whole genome shotgun (WGS) entry which is preliminary data.</text>
</comment>
<sequence>MSRKCAHVFLVNSLERNFLLKIAGLINWQDIAPKTKREDIISEGETDSVGRQITGNVDAWSVFNEIPEKDIVSWTSLISGLVSQCSYSNALYLFKKLLSDDCQPRPNVVTVVSTMSACGSLGSMDLTKCFHALLEKAGWLEFDVSVFNSLIDAYAKCGDLCYAREVFNDIENSKRDLYSWTAIISGYAMHGRGRDALNMLNQMELLCRLVPDEVTFVAVLSACAHSGLVEEGLYIFESMSTKYGIEPDLRHYGCIVDLLARAGMVYRAYNIVENMPMEPNLAVLGSLLSGCRLHNNLEFGEAVLRKIELLKDRAGGGGVPVLLSNIVLQFLSSMASLDMSLDDMIKNRRSNNRGGRGDGRPRRGKGPGMSSRGGRPFGAPRRNPLGVNSIRRTKNLPWQNGLFEDSLKAAGLSGLETGTRLYISNLEVGVTNEDIRELFSEIGELVRYGIHFDKDGRPSGSAEVVFARRSDAFQALKRYNNVQLDGKPMKIEIIGANAESPLSARVNVVGGANGKKRTVVIAPGPGRSRGGFASANRGSAQRGRGGSSNVRGGVRGRGRGGGRGGRGGGRGRGGAQWRKKTVEKSADELDKELENYHAEAMQS</sequence>
<feature type="domain" description="RRM" evidence="6">
    <location>
        <begin position="419"/>
        <end position="496"/>
    </location>
</feature>
<accession>A0AAW2SUZ7</accession>
<feature type="repeat" description="PPR" evidence="4">
    <location>
        <begin position="70"/>
        <end position="104"/>
    </location>
</feature>
<dbReference type="InterPro" id="IPR046960">
    <property type="entry name" value="PPR_At4g14850-like_plant"/>
</dbReference>
<dbReference type="PANTHER" id="PTHR47926">
    <property type="entry name" value="PENTATRICOPEPTIDE REPEAT-CONTAINING PROTEIN"/>
    <property type="match status" value="1"/>
</dbReference>
<evidence type="ECO:0000256" key="4">
    <source>
        <dbReference type="PROSITE-ProRule" id="PRU00708"/>
    </source>
</evidence>
<feature type="region of interest" description="Disordered" evidence="5">
    <location>
        <begin position="521"/>
        <end position="589"/>
    </location>
</feature>
<dbReference type="EMBL" id="JACGWM010000001">
    <property type="protein sequence ID" value="KAL0396456.1"/>
    <property type="molecule type" value="Genomic_DNA"/>
</dbReference>
<dbReference type="PROSITE" id="PS50102">
    <property type="entry name" value="RRM"/>
    <property type="match status" value="1"/>
</dbReference>
<evidence type="ECO:0000313" key="7">
    <source>
        <dbReference type="EMBL" id="KAL0396456.1"/>
    </source>
</evidence>
<dbReference type="Pfam" id="PF13865">
    <property type="entry name" value="FoP_duplication"/>
    <property type="match status" value="1"/>
</dbReference>
<feature type="repeat" description="PPR" evidence="4">
    <location>
        <begin position="143"/>
        <end position="177"/>
    </location>
</feature>
<reference evidence="7" key="2">
    <citation type="journal article" date="2024" name="Plant">
        <title>Genomic evolution and insights into agronomic trait innovations of Sesamum species.</title>
        <authorList>
            <person name="Miao H."/>
            <person name="Wang L."/>
            <person name="Qu L."/>
            <person name="Liu H."/>
            <person name="Sun Y."/>
            <person name="Le M."/>
            <person name="Wang Q."/>
            <person name="Wei S."/>
            <person name="Zheng Y."/>
            <person name="Lin W."/>
            <person name="Duan Y."/>
            <person name="Cao H."/>
            <person name="Xiong S."/>
            <person name="Wang X."/>
            <person name="Wei L."/>
            <person name="Li C."/>
            <person name="Ma Q."/>
            <person name="Ju M."/>
            <person name="Zhao R."/>
            <person name="Li G."/>
            <person name="Mu C."/>
            <person name="Tian Q."/>
            <person name="Mei H."/>
            <person name="Zhang T."/>
            <person name="Gao T."/>
            <person name="Zhang H."/>
        </authorList>
    </citation>
    <scope>NUCLEOTIDE SEQUENCE</scope>
    <source>
        <strain evidence="7">KEN8</strain>
    </source>
</reference>
<dbReference type="Pfam" id="PF13041">
    <property type="entry name" value="PPR_2"/>
    <property type="match status" value="1"/>
</dbReference>
<keyword evidence="1" id="KW-0677">Repeat</keyword>
<reference evidence="7" key="1">
    <citation type="submission" date="2020-06" db="EMBL/GenBank/DDBJ databases">
        <authorList>
            <person name="Li T."/>
            <person name="Hu X."/>
            <person name="Zhang T."/>
            <person name="Song X."/>
            <person name="Zhang H."/>
            <person name="Dai N."/>
            <person name="Sheng W."/>
            <person name="Hou X."/>
            <person name="Wei L."/>
        </authorList>
    </citation>
    <scope>NUCLEOTIDE SEQUENCE</scope>
    <source>
        <strain evidence="7">KEN8</strain>
        <tissue evidence="7">Leaf</tissue>
    </source>
</reference>
<dbReference type="GO" id="GO:0009451">
    <property type="term" value="P:RNA modification"/>
    <property type="evidence" value="ECO:0007669"/>
    <property type="project" value="InterPro"/>
</dbReference>
<feature type="compositionally biased region" description="Low complexity" evidence="5">
    <location>
        <begin position="533"/>
        <end position="552"/>
    </location>
</feature>
<dbReference type="InterPro" id="IPR035979">
    <property type="entry name" value="RBD_domain_sf"/>
</dbReference>
<dbReference type="AlphaFoldDB" id="A0AAW2SUZ7"/>
<dbReference type="FunFam" id="1.25.40.10:FF:000090">
    <property type="entry name" value="Pentatricopeptide repeat-containing protein, chloroplastic"/>
    <property type="match status" value="1"/>
</dbReference>
<dbReference type="Pfam" id="PF01535">
    <property type="entry name" value="PPR"/>
    <property type="match status" value="2"/>
</dbReference>
<dbReference type="Gene3D" id="3.30.70.330">
    <property type="match status" value="1"/>
</dbReference>